<reference evidence="7" key="1">
    <citation type="submission" date="2020-11" db="EMBL/GenBank/DDBJ databases">
        <authorList>
            <person name="Tran Van P."/>
        </authorList>
    </citation>
    <scope>NUCLEOTIDE SEQUENCE</scope>
</reference>
<dbReference type="EMBL" id="LR908584">
    <property type="protein sequence ID" value="CAD7254328.1"/>
    <property type="molecule type" value="Genomic_DNA"/>
</dbReference>
<dbReference type="EMBL" id="CAJPEV010009066">
    <property type="protein sequence ID" value="CAG0905526.1"/>
    <property type="molecule type" value="Genomic_DNA"/>
</dbReference>
<comment type="subcellular location">
    <subcellularLocation>
        <location evidence="1">Cell membrane</location>
        <topology evidence="1">Multi-pass membrane protein</topology>
    </subcellularLocation>
</comment>
<dbReference type="PANTHER" id="PTHR42985:SF39">
    <property type="entry name" value="GH10366P"/>
    <property type="match status" value="1"/>
</dbReference>
<keyword evidence="6" id="KW-0739">Sodium transport</keyword>
<dbReference type="InterPro" id="IPR038377">
    <property type="entry name" value="Na/Glc_symporter_sf"/>
</dbReference>
<sequence length="328" mass="35293">MDICMIIPCSCSFDPDPTVRHTFWTLAVGGYFTWIAIYGVNQAQVQRYLTVPTLRQARKAGSEEEQIAMFPGIRLVLGVEVGGKAVVGHWPSRVEVEVLQGQAVAPPPPGLLVGEAAFERFPPSVLFPFVVLVPARIQQVFALPDGFAGSRSHLQLDAIPGSPRIGSQVPAFVQRRVLQVQVLPGHRDAQLLLDQKFELHHGGVGIPERDGAPLRLGAPVVDLESPFRTTTAHRGDPLGSTRAFRFDGSTKATWNSSGSGLERREYDGIRRLMAEPGGPPPAGLPPLPGGVGHILQVSRLRPAEGRDRVLLRSAVSPLRHGHSGASAG</sequence>
<keyword evidence="4" id="KW-0915">Sodium</keyword>
<evidence type="ECO:0000313" key="7">
    <source>
        <dbReference type="EMBL" id="CAD7254328.1"/>
    </source>
</evidence>
<evidence type="ECO:0000313" key="8">
    <source>
        <dbReference type="Proteomes" id="UP000677054"/>
    </source>
</evidence>
<evidence type="ECO:0000256" key="2">
    <source>
        <dbReference type="ARBA" id="ARBA00022448"/>
    </source>
</evidence>
<organism evidence="7">
    <name type="scientific">Darwinula stevensoni</name>
    <dbReference type="NCBI Taxonomy" id="69355"/>
    <lineage>
        <taxon>Eukaryota</taxon>
        <taxon>Metazoa</taxon>
        <taxon>Ecdysozoa</taxon>
        <taxon>Arthropoda</taxon>
        <taxon>Crustacea</taxon>
        <taxon>Oligostraca</taxon>
        <taxon>Ostracoda</taxon>
        <taxon>Podocopa</taxon>
        <taxon>Podocopida</taxon>
        <taxon>Darwinulocopina</taxon>
        <taxon>Darwinuloidea</taxon>
        <taxon>Darwinulidae</taxon>
        <taxon>Darwinula</taxon>
    </lineage>
</organism>
<evidence type="ECO:0000256" key="1">
    <source>
        <dbReference type="ARBA" id="ARBA00004651"/>
    </source>
</evidence>
<dbReference type="GO" id="GO:0015293">
    <property type="term" value="F:symporter activity"/>
    <property type="evidence" value="ECO:0007669"/>
    <property type="project" value="TreeGrafter"/>
</dbReference>
<keyword evidence="8" id="KW-1185">Reference proteome</keyword>
<evidence type="ECO:0000256" key="6">
    <source>
        <dbReference type="ARBA" id="ARBA00023201"/>
    </source>
</evidence>
<dbReference type="OrthoDB" id="6132759at2759"/>
<evidence type="ECO:0000256" key="5">
    <source>
        <dbReference type="ARBA" id="ARBA00023065"/>
    </source>
</evidence>
<keyword evidence="2" id="KW-0813">Transport</keyword>
<accession>A0A7R9AHN3</accession>
<evidence type="ECO:0000256" key="4">
    <source>
        <dbReference type="ARBA" id="ARBA00023053"/>
    </source>
</evidence>
<dbReference type="InterPro" id="IPR051163">
    <property type="entry name" value="Sodium:Solute_Symporter_SSF"/>
</dbReference>
<keyword evidence="3" id="KW-1003">Cell membrane</keyword>
<keyword evidence="3" id="KW-0472">Membrane</keyword>
<dbReference type="GO" id="GO:0006814">
    <property type="term" value="P:sodium ion transport"/>
    <property type="evidence" value="ECO:0007669"/>
    <property type="project" value="UniProtKB-KW"/>
</dbReference>
<keyword evidence="5" id="KW-0406">Ion transport</keyword>
<dbReference type="Proteomes" id="UP000677054">
    <property type="component" value="Unassembled WGS sequence"/>
</dbReference>
<name>A0A7R9AHN3_9CRUS</name>
<feature type="non-terminal residue" evidence="7">
    <location>
        <position position="328"/>
    </location>
</feature>
<proteinExistence type="predicted"/>
<protein>
    <submittedName>
        <fullName evidence="7">Uncharacterized protein</fullName>
    </submittedName>
</protein>
<dbReference type="PANTHER" id="PTHR42985">
    <property type="entry name" value="SODIUM-COUPLED MONOCARBOXYLATE TRANSPORTER"/>
    <property type="match status" value="1"/>
</dbReference>
<evidence type="ECO:0000256" key="3">
    <source>
        <dbReference type="ARBA" id="ARBA00022475"/>
    </source>
</evidence>
<dbReference type="GO" id="GO:0005886">
    <property type="term" value="C:plasma membrane"/>
    <property type="evidence" value="ECO:0007669"/>
    <property type="project" value="UniProtKB-SubCell"/>
</dbReference>
<dbReference type="Gene3D" id="1.20.1730.10">
    <property type="entry name" value="Sodium/glucose cotransporter"/>
    <property type="match status" value="1"/>
</dbReference>
<dbReference type="AlphaFoldDB" id="A0A7R9AHN3"/>
<gene>
    <name evidence="7" type="ORF">DSTB1V02_LOCUS14074</name>
</gene>